<sequence>MASSPSIPPTLVTESSSEEEDLFPRSWNWSQKSYRKMEVMGKKDKVLNAMKLEFTREIVVVEEGIPIGDLN</sequence>
<dbReference type="Gramene" id="ERN10812">
    <property type="protein sequence ID" value="ERN10812"/>
    <property type="gene ID" value="AMTR_s00027p00232720"/>
</dbReference>
<keyword evidence="2" id="KW-1185">Reference proteome</keyword>
<dbReference type="Proteomes" id="UP000017836">
    <property type="component" value="Unassembled WGS sequence"/>
</dbReference>
<dbReference type="AlphaFoldDB" id="W1PLD2"/>
<proteinExistence type="predicted"/>
<name>W1PLD2_AMBTC</name>
<dbReference type="HOGENOM" id="CLU_183255_0_0_1"/>
<evidence type="ECO:0000313" key="2">
    <source>
        <dbReference type="Proteomes" id="UP000017836"/>
    </source>
</evidence>
<protein>
    <submittedName>
        <fullName evidence="1">Uncharacterized protein</fullName>
    </submittedName>
</protein>
<organism evidence="1 2">
    <name type="scientific">Amborella trichopoda</name>
    <dbReference type="NCBI Taxonomy" id="13333"/>
    <lineage>
        <taxon>Eukaryota</taxon>
        <taxon>Viridiplantae</taxon>
        <taxon>Streptophyta</taxon>
        <taxon>Embryophyta</taxon>
        <taxon>Tracheophyta</taxon>
        <taxon>Spermatophyta</taxon>
        <taxon>Magnoliopsida</taxon>
        <taxon>Amborellales</taxon>
        <taxon>Amborellaceae</taxon>
        <taxon>Amborella</taxon>
    </lineage>
</organism>
<gene>
    <name evidence="1" type="ORF">AMTR_s00027p00232720</name>
</gene>
<accession>W1PLD2</accession>
<evidence type="ECO:0000313" key="1">
    <source>
        <dbReference type="EMBL" id="ERN10812.1"/>
    </source>
</evidence>
<reference evidence="2" key="1">
    <citation type="journal article" date="2013" name="Science">
        <title>The Amborella genome and the evolution of flowering plants.</title>
        <authorList>
            <consortium name="Amborella Genome Project"/>
        </authorList>
    </citation>
    <scope>NUCLEOTIDE SEQUENCE [LARGE SCALE GENOMIC DNA]</scope>
</reference>
<dbReference type="EMBL" id="KI392798">
    <property type="protein sequence ID" value="ERN10812.1"/>
    <property type="molecule type" value="Genomic_DNA"/>
</dbReference>